<dbReference type="Pfam" id="PF12680">
    <property type="entry name" value="SnoaL_2"/>
    <property type="match status" value="1"/>
</dbReference>
<dbReference type="EMBL" id="JANIID010000027">
    <property type="protein sequence ID" value="MCQ8773056.1"/>
    <property type="molecule type" value="Genomic_DNA"/>
</dbReference>
<name>A0A9X2RR21_9ACTN</name>
<evidence type="ECO:0000313" key="3">
    <source>
        <dbReference type="EMBL" id="MCQ8773056.1"/>
    </source>
</evidence>
<comment type="caution">
    <text evidence="3">The sequence shown here is derived from an EMBL/GenBank/DDBJ whole genome shotgun (WGS) entry which is preliminary data.</text>
</comment>
<dbReference type="InterPro" id="IPR037401">
    <property type="entry name" value="SnoaL-like"/>
</dbReference>
<dbReference type="SUPFAM" id="SSF54427">
    <property type="entry name" value="NTF2-like"/>
    <property type="match status" value="1"/>
</dbReference>
<proteinExistence type="predicted"/>
<accession>A0A9X2RR21</accession>
<reference evidence="3" key="1">
    <citation type="submission" date="2022-06" db="EMBL/GenBank/DDBJ databases">
        <title>WGS of actinobacteria.</title>
        <authorList>
            <person name="Thawai C."/>
        </authorList>
    </citation>
    <scope>NUCLEOTIDE SEQUENCE</scope>
    <source>
        <strain evidence="3">AA8</strain>
    </source>
</reference>
<feature type="domain" description="SnoaL-like" evidence="2">
    <location>
        <begin position="7"/>
        <end position="118"/>
    </location>
</feature>
<dbReference type="RefSeq" id="WP_256791188.1">
    <property type="nucleotide sequence ID" value="NZ_JANIID010000027.1"/>
</dbReference>
<sequence length="204" mass="22415">MSHNIIQDAFQAFASSNPDQISAVLTEDAEWLSPPGNATAVALKSTNHMVGRKAIVHFFTEGFPRLFARDVNVTFHGSHTDGDRVTVEATMTATLANGNPYTNDYCFLFELRDGLIHRVREYVDTARGHRMIFGNVPEQTPRPSRDPAAPTEQAGRNGELASARDQQPEQAPVALPAGRWRVRAVHTTGDFPWVGVVQLLPDGP</sequence>
<dbReference type="PANTHER" id="PTHR41252">
    <property type="entry name" value="BLR2505 PROTEIN"/>
    <property type="match status" value="1"/>
</dbReference>
<feature type="region of interest" description="Disordered" evidence="1">
    <location>
        <begin position="134"/>
        <end position="174"/>
    </location>
</feature>
<keyword evidence="4" id="KW-1185">Reference proteome</keyword>
<dbReference type="Gene3D" id="3.10.450.50">
    <property type="match status" value="1"/>
</dbReference>
<organism evidence="3 4">
    <name type="scientific">Streptomyces telluris</name>
    <dbReference type="NCBI Taxonomy" id="2720021"/>
    <lineage>
        <taxon>Bacteria</taxon>
        <taxon>Bacillati</taxon>
        <taxon>Actinomycetota</taxon>
        <taxon>Actinomycetes</taxon>
        <taxon>Kitasatosporales</taxon>
        <taxon>Streptomycetaceae</taxon>
        <taxon>Streptomyces</taxon>
    </lineage>
</organism>
<evidence type="ECO:0000256" key="1">
    <source>
        <dbReference type="SAM" id="MobiDB-lite"/>
    </source>
</evidence>
<gene>
    <name evidence="3" type="ORF">NQU55_25295</name>
</gene>
<evidence type="ECO:0000259" key="2">
    <source>
        <dbReference type="Pfam" id="PF12680"/>
    </source>
</evidence>
<dbReference type="InterPro" id="IPR032710">
    <property type="entry name" value="NTF2-like_dom_sf"/>
</dbReference>
<evidence type="ECO:0000313" key="4">
    <source>
        <dbReference type="Proteomes" id="UP001142374"/>
    </source>
</evidence>
<dbReference type="AlphaFoldDB" id="A0A9X2RR21"/>
<protein>
    <submittedName>
        <fullName evidence="3">Nuclear transport factor 2 family protein</fullName>
    </submittedName>
</protein>
<dbReference type="Proteomes" id="UP001142374">
    <property type="component" value="Unassembled WGS sequence"/>
</dbReference>
<dbReference type="PANTHER" id="PTHR41252:SF1">
    <property type="entry name" value="BLR2505 PROTEIN"/>
    <property type="match status" value="1"/>
</dbReference>